<reference evidence="2" key="1">
    <citation type="journal article" date="2023" name="Insect Mol. Biol.">
        <title>Genome sequencing provides insights into the evolution of gene families encoding plant cell wall-degrading enzymes in longhorned beetles.</title>
        <authorList>
            <person name="Shin N.R."/>
            <person name="Okamura Y."/>
            <person name="Kirsch R."/>
            <person name="Pauchet Y."/>
        </authorList>
    </citation>
    <scope>NUCLEOTIDE SEQUENCE</scope>
    <source>
        <strain evidence="2">AMC_N1</strain>
    </source>
</reference>
<keyword evidence="3" id="KW-1185">Reference proteome</keyword>
<evidence type="ECO:0000313" key="2">
    <source>
        <dbReference type="EMBL" id="KAJ8953494.1"/>
    </source>
</evidence>
<accession>A0AAV8YP41</accession>
<dbReference type="AlphaFoldDB" id="A0AAV8YP41"/>
<dbReference type="EMBL" id="JAPWTK010000056">
    <property type="protein sequence ID" value="KAJ8953494.1"/>
    <property type="molecule type" value="Genomic_DNA"/>
</dbReference>
<evidence type="ECO:0000313" key="3">
    <source>
        <dbReference type="Proteomes" id="UP001162162"/>
    </source>
</evidence>
<organism evidence="2 3">
    <name type="scientific">Aromia moschata</name>
    <dbReference type="NCBI Taxonomy" id="1265417"/>
    <lineage>
        <taxon>Eukaryota</taxon>
        <taxon>Metazoa</taxon>
        <taxon>Ecdysozoa</taxon>
        <taxon>Arthropoda</taxon>
        <taxon>Hexapoda</taxon>
        <taxon>Insecta</taxon>
        <taxon>Pterygota</taxon>
        <taxon>Neoptera</taxon>
        <taxon>Endopterygota</taxon>
        <taxon>Coleoptera</taxon>
        <taxon>Polyphaga</taxon>
        <taxon>Cucujiformia</taxon>
        <taxon>Chrysomeloidea</taxon>
        <taxon>Cerambycidae</taxon>
        <taxon>Cerambycinae</taxon>
        <taxon>Callichromatini</taxon>
        <taxon>Aromia</taxon>
    </lineage>
</organism>
<name>A0AAV8YP41_9CUCU</name>
<sequence length="403" mass="47515">MDILNVMEQPLVDNSIVSWEYHNYLPYISSKFDYNDEIRIPIQELDAYTLPCESMLYLEGKLTKEDGNPATKLKLINNAFAFLFREIRFEMNGIIVDSNRNVGLTSTLKHYYLSFNEDECIKLDNAGWFPRDNRVLNIADNKFSVCIPLKMLMGFFEDYRKIILNMKQELVLIRSSDDIDSITSIDESEKPKIHIEKLYWRMPHILTAIPQQLALTKILEKNQEIFIPFRSWELVELPSLSENTRHVWPVKTSTKLETPRHIIIAFQTNKKNNIKSNMSEFNHCNLSNIRVFLNSERYPYNDLFLDFKNNKFATLYEMFSRFRAAYYEKENEPIFSPKQFKDIAPLVYIDCSRQKEAIQMGSVVLRVELETSENVPKNTTAYCLILHDRLFQYNPMTKIVKQV</sequence>
<dbReference type="Proteomes" id="UP001162162">
    <property type="component" value="Unassembled WGS sequence"/>
</dbReference>
<feature type="domain" description="Double jelly roll-like" evidence="1">
    <location>
        <begin position="74"/>
        <end position="390"/>
    </location>
</feature>
<protein>
    <recommendedName>
        <fullName evidence="1">Double jelly roll-like domain-containing protein</fullName>
    </recommendedName>
</protein>
<evidence type="ECO:0000259" key="1">
    <source>
        <dbReference type="Pfam" id="PF21738"/>
    </source>
</evidence>
<comment type="caution">
    <text evidence="2">The sequence shown here is derived from an EMBL/GenBank/DDBJ whole genome shotgun (WGS) entry which is preliminary data.</text>
</comment>
<dbReference type="Pfam" id="PF21738">
    <property type="entry name" value="DJR-like_dom"/>
    <property type="match status" value="1"/>
</dbReference>
<dbReference type="PANTHER" id="PTHR36159:SF1">
    <property type="entry name" value="RETROVIRUS-RELATED POL POLYPROTEIN FROM TRANSPOSON 412-LIKE PROTEIN"/>
    <property type="match status" value="1"/>
</dbReference>
<dbReference type="InterPro" id="IPR049512">
    <property type="entry name" value="DJR-like_dom"/>
</dbReference>
<proteinExistence type="predicted"/>
<dbReference type="PANTHER" id="PTHR36159">
    <property type="entry name" value="PROTEIN CBG23766"/>
    <property type="match status" value="1"/>
</dbReference>
<gene>
    <name evidence="2" type="ORF">NQ318_023615</name>
</gene>